<evidence type="ECO:0000313" key="16">
    <source>
        <dbReference type="Proteomes" id="UP000030781"/>
    </source>
</evidence>
<keyword evidence="8" id="KW-0862">Zinc</keyword>
<evidence type="ECO:0000256" key="5">
    <source>
        <dbReference type="ARBA" id="ARBA00022598"/>
    </source>
</evidence>
<dbReference type="AlphaFoldDB" id="M3S8N7"/>
<dbReference type="InterPro" id="IPR006195">
    <property type="entry name" value="aa-tRNA-synth_II"/>
</dbReference>
<dbReference type="Pfam" id="PF07973">
    <property type="entry name" value="tRNA_SAD"/>
    <property type="match status" value="1"/>
</dbReference>
<organism evidence="15 16">
    <name type="scientific">Entamoeba histolytica HM-1:IMSS-B</name>
    <dbReference type="NCBI Taxonomy" id="885319"/>
    <lineage>
        <taxon>Eukaryota</taxon>
        <taxon>Amoebozoa</taxon>
        <taxon>Evosea</taxon>
        <taxon>Archamoebae</taxon>
        <taxon>Mastigamoebida</taxon>
        <taxon>Entamoebidae</taxon>
        <taxon>Entamoeba</taxon>
    </lineage>
</organism>
<dbReference type="InterPro" id="IPR002320">
    <property type="entry name" value="Thr-tRNA-ligase_IIa"/>
</dbReference>
<dbReference type="Pfam" id="PF00587">
    <property type="entry name" value="tRNA-synt_2b"/>
    <property type="match status" value="1"/>
</dbReference>
<dbReference type="HAMAP" id="MF_00080">
    <property type="entry name" value="IF_3"/>
    <property type="match status" value="1"/>
</dbReference>
<dbReference type="VEuPathDB" id="AmoebaDB:EHI8A_154660"/>
<dbReference type="SUPFAM" id="SSF55681">
    <property type="entry name" value="Class II aaRS and biotin synthetases"/>
    <property type="match status" value="1"/>
</dbReference>
<evidence type="ECO:0000256" key="11">
    <source>
        <dbReference type="ARBA" id="ARBA00023146"/>
    </source>
</evidence>
<sequence>MVIGPVIDEGFYYDISFERPFTLDDLSAIETRMRELIDKDYDVIKKMTPRAEVIEVFKARGEEYKLRLIDDMPEEQAMGLYYHEEYVDMCRGPHVPNTRFLKAFKLTKLSGAYWRGDAKNEQLQRIYGTAWADKKQLAAYIQRIEEAEKRDHRRIGKQLDLFHLQEEAPGMVFWHANGWTVYQVLEQYMRKVQREHGYQEIKTPQVVDRILWERSGHWSNYAENMFTTASENRDFAVKPMNCPCHVQVFNQGLKSYRDLPLRLAEFGACHRNEPSGALHGIMRVRGFTQDDAHIFCTEEQVEKEAADFIKLTLQVYADFGFTDVIMKLSTRPAKRVGSEELWDRAEKALADALDASGLEWEYQPGEGAFYGPKIEFTLKDCLGPAHASGFPAWPARFGVITIKQRDMRQDKRAAPRAPINENITAREVRLIGADGQQVGIVSIQEALQAAEDAKLDLVEITADAVPPVCRIMDYGKHVFEKKKQVAAAKKNQKQAQVKEIKFRPGTEEGDYQVKLRNLVRFLTEGDKAKVSLRFRGREMAHQELGMELLKRVEADLAEHGAVEQHPKMEGRQLIMVIAPKKKK</sequence>
<dbReference type="FunFam" id="3.10.20.80:FF:000001">
    <property type="entry name" value="Translation initiation factor IF-3"/>
    <property type="match status" value="1"/>
</dbReference>
<evidence type="ECO:0000256" key="12">
    <source>
        <dbReference type="ARBA" id="ARBA00031900"/>
    </source>
</evidence>
<evidence type="ECO:0000256" key="9">
    <source>
        <dbReference type="ARBA" id="ARBA00022840"/>
    </source>
</evidence>
<evidence type="ECO:0000256" key="13">
    <source>
        <dbReference type="ARBA" id="ARBA00049515"/>
    </source>
</evidence>
<feature type="domain" description="Aminoacyl-transfer RNA synthetases class-II family profile" evidence="14">
    <location>
        <begin position="151"/>
        <end position="385"/>
    </location>
</feature>
<comment type="similarity">
    <text evidence="2">Belongs to the class-II aminoacyl-tRNA synthetase family.</text>
</comment>
<accession>M3S8N7</accession>
<dbReference type="Gene3D" id="3.30.54.20">
    <property type="match status" value="1"/>
</dbReference>
<dbReference type="PRINTS" id="PR01047">
    <property type="entry name" value="TRNASYNTHTHR"/>
</dbReference>
<dbReference type="EC" id="6.1.1.3" evidence="3"/>
<evidence type="ECO:0000256" key="8">
    <source>
        <dbReference type="ARBA" id="ARBA00022833"/>
    </source>
</evidence>
<dbReference type="SMART" id="SM00863">
    <property type="entry name" value="tRNA_SAD"/>
    <property type="match status" value="1"/>
</dbReference>
<dbReference type="InterPro" id="IPR036787">
    <property type="entry name" value="T_IF-3_N_sf"/>
</dbReference>
<dbReference type="CDD" id="cd00771">
    <property type="entry name" value="ThrRS_core"/>
    <property type="match status" value="1"/>
</dbReference>
<protein>
    <recommendedName>
        <fullName evidence="3">threonine--tRNA ligase</fullName>
        <ecNumber evidence="3">6.1.1.3</ecNumber>
    </recommendedName>
    <alternativeName>
        <fullName evidence="12">Threonyl-tRNA synthetase</fullName>
    </alternativeName>
</protein>
<keyword evidence="10" id="KW-0648">Protein biosynthesis</keyword>
<evidence type="ECO:0000313" key="15">
    <source>
        <dbReference type="EMBL" id="EMH75344.1"/>
    </source>
</evidence>
<dbReference type="SUPFAM" id="SSF55186">
    <property type="entry name" value="ThrRS/AlaRS common domain"/>
    <property type="match status" value="1"/>
</dbReference>
<dbReference type="PROSITE" id="PS50862">
    <property type="entry name" value="AA_TRNA_LIGASE_II"/>
    <property type="match status" value="1"/>
</dbReference>
<dbReference type="InterPro" id="IPR033728">
    <property type="entry name" value="ThrRS_core"/>
</dbReference>
<dbReference type="GO" id="GO:0003743">
    <property type="term" value="F:translation initiation factor activity"/>
    <property type="evidence" value="ECO:0007669"/>
    <property type="project" value="UniProtKB-KW"/>
</dbReference>
<dbReference type="InterPro" id="IPR036788">
    <property type="entry name" value="T_IF-3_C_sf"/>
</dbReference>
<dbReference type="InterPro" id="IPR002314">
    <property type="entry name" value="aa-tRNA-synt_IIb"/>
</dbReference>
<dbReference type="InterPro" id="IPR018163">
    <property type="entry name" value="Thr/Ala-tRNA-synth_IIc_edit"/>
</dbReference>
<proteinExistence type="inferred from homology"/>
<comment type="similarity">
    <text evidence="1">Belongs to the IF-3 family.</text>
</comment>
<evidence type="ECO:0000256" key="4">
    <source>
        <dbReference type="ARBA" id="ARBA00022540"/>
    </source>
</evidence>
<dbReference type="Proteomes" id="UP000030781">
    <property type="component" value="Unassembled WGS sequence"/>
</dbReference>
<dbReference type="FunFam" id="3.30.930.10:FF:000002">
    <property type="entry name" value="Threonine--tRNA ligase"/>
    <property type="match status" value="1"/>
</dbReference>
<keyword evidence="11" id="KW-0030">Aminoacyl-tRNA synthetase</keyword>
<dbReference type="PANTHER" id="PTHR11451:SF44">
    <property type="entry name" value="THREONINE--TRNA LIGASE, CHLOROPLASTIC_MITOCHONDRIAL 2"/>
    <property type="match status" value="1"/>
</dbReference>
<dbReference type="GO" id="GO:0005524">
    <property type="term" value="F:ATP binding"/>
    <property type="evidence" value="ECO:0007669"/>
    <property type="project" value="UniProtKB-KW"/>
</dbReference>
<dbReference type="Gene3D" id="3.30.930.10">
    <property type="entry name" value="Bira Bifunctional Protein, Domain 2"/>
    <property type="match status" value="1"/>
</dbReference>
<dbReference type="NCBIfam" id="TIGR00418">
    <property type="entry name" value="thrS"/>
    <property type="match status" value="1"/>
</dbReference>
<name>M3S8N7_ENTH1</name>
<dbReference type="SUPFAM" id="SSF55200">
    <property type="entry name" value="Translation initiation factor IF3, C-terminal domain"/>
    <property type="match status" value="1"/>
</dbReference>
<dbReference type="PANTHER" id="PTHR11451">
    <property type="entry name" value="THREONINE-TRNA LIGASE"/>
    <property type="match status" value="1"/>
</dbReference>
<dbReference type="GO" id="GO:0004829">
    <property type="term" value="F:threonine-tRNA ligase activity"/>
    <property type="evidence" value="ECO:0007669"/>
    <property type="project" value="UniProtKB-EC"/>
</dbReference>
<dbReference type="InterPro" id="IPR012947">
    <property type="entry name" value="tRNA_SAD"/>
</dbReference>
<evidence type="ECO:0000256" key="6">
    <source>
        <dbReference type="ARBA" id="ARBA00022723"/>
    </source>
</evidence>
<dbReference type="GO" id="GO:0046872">
    <property type="term" value="F:metal ion binding"/>
    <property type="evidence" value="ECO:0007669"/>
    <property type="project" value="UniProtKB-KW"/>
</dbReference>
<dbReference type="FunFam" id="3.30.54.20:FF:000002">
    <property type="entry name" value="Threonine--tRNA ligase"/>
    <property type="match status" value="1"/>
</dbReference>
<dbReference type="Gene3D" id="3.30.980.10">
    <property type="entry name" value="Threonyl-trna Synthetase, Chain A, domain 2"/>
    <property type="match status" value="1"/>
</dbReference>
<dbReference type="Gene3D" id="3.10.20.80">
    <property type="entry name" value="Translation initiation factor 3 (IF-3), N-terminal domain"/>
    <property type="match status" value="1"/>
</dbReference>
<evidence type="ECO:0000256" key="10">
    <source>
        <dbReference type="ARBA" id="ARBA00022917"/>
    </source>
</evidence>
<keyword evidence="7" id="KW-0547">Nucleotide-binding</keyword>
<dbReference type="GO" id="GO:0006435">
    <property type="term" value="P:threonyl-tRNA aminoacylation"/>
    <property type="evidence" value="ECO:0007669"/>
    <property type="project" value="InterPro"/>
</dbReference>
<dbReference type="InterPro" id="IPR045864">
    <property type="entry name" value="aa-tRNA-synth_II/BPL/LPL"/>
</dbReference>
<evidence type="ECO:0000256" key="7">
    <source>
        <dbReference type="ARBA" id="ARBA00022741"/>
    </source>
</evidence>
<dbReference type="GO" id="GO:0005829">
    <property type="term" value="C:cytosol"/>
    <property type="evidence" value="ECO:0007669"/>
    <property type="project" value="TreeGrafter"/>
</dbReference>
<dbReference type="InterPro" id="IPR001288">
    <property type="entry name" value="Translation_initiation_fac_3"/>
</dbReference>
<evidence type="ECO:0000256" key="3">
    <source>
        <dbReference type="ARBA" id="ARBA00013163"/>
    </source>
</evidence>
<keyword evidence="9" id="KW-0067">ATP-binding</keyword>
<evidence type="ECO:0000256" key="2">
    <source>
        <dbReference type="ARBA" id="ARBA00008226"/>
    </source>
</evidence>
<dbReference type="NCBIfam" id="TIGR00168">
    <property type="entry name" value="infC"/>
    <property type="match status" value="1"/>
</dbReference>
<evidence type="ECO:0000259" key="14">
    <source>
        <dbReference type="PROSITE" id="PS50862"/>
    </source>
</evidence>
<reference evidence="15 16" key="1">
    <citation type="submission" date="2013-01" db="EMBL/GenBank/DDBJ databases">
        <authorList>
            <person name="Hannick L."/>
            <person name="Zafar N."/>
            <person name="Lorenzi H."/>
            <person name="Ali I.A."/>
            <person name="Petri W.P."/>
            <person name="Caler E."/>
        </authorList>
    </citation>
    <scope>NUCLEOTIDE SEQUENCE [LARGE SCALE GENOMIC DNA]</scope>
    <source>
        <strain evidence="16">HM3:IMSS-B</strain>
    </source>
</reference>
<evidence type="ECO:0000256" key="1">
    <source>
        <dbReference type="ARBA" id="ARBA00005439"/>
    </source>
</evidence>
<dbReference type="Pfam" id="PF00707">
    <property type="entry name" value="IF3_C"/>
    <property type="match status" value="1"/>
</dbReference>
<dbReference type="SUPFAM" id="SSF54364">
    <property type="entry name" value="Translation initiation factor IF3, N-terminal domain"/>
    <property type="match status" value="1"/>
</dbReference>
<dbReference type="Gene3D" id="3.30.110.10">
    <property type="entry name" value="Translation initiation factor 3 (IF-3), C-terminal domain"/>
    <property type="match status" value="1"/>
</dbReference>
<keyword evidence="6" id="KW-0479">Metal-binding</keyword>
<dbReference type="FunFam" id="3.30.110.10:FF:000001">
    <property type="entry name" value="Translation initiation factor IF-3"/>
    <property type="match status" value="1"/>
</dbReference>
<dbReference type="InterPro" id="IPR019815">
    <property type="entry name" value="Translation_initiation_fac_3_C"/>
</dbReference>
<comment type="catalytic activity">
    <reaction evidence="13">
        <text>tRNA(Thr) + L-threonine + ATP = L-threonyl-tRNA(Thr) + AMP + diphosphate + H(+)</text>
        <dbReference type="Rhea" id="RHEA:24624"/>
        <dbReference type="Rhea" id="RHEA-COMP:9670"/>
        <dbReference type="Rhea" id="RHEA-COMP:9704"/>
        <dbReference type="ChEBI" id="CHEBI:15378"/>
        <dbReference type="ChEBI" id="CHEBI:30616"/>
        <dbReference type="ChEBI" id="CHEBI:33019"/>
        <dbReference type="ChEBI" id="CHEBI:57926"/>
        <dbReference type="ChEBI" id="CHEBI:78442"/>
        <dbReference type="ChEBI" id="CHEBI:78534"/>
        <dbReference type="ChEBI" id="CHEBI:456215"/>
        <dbReference type="EC" id="6.1.1.3"/>
    </reaction>
</comment>
<gene>
    <name evidence="15" type="ORF">EHI8A_154660</name>
</gene>
<keyword evidence="5 15" id="KW-0436">Ligase</keyword>
<dbReference type="EMBL" id="KB610674">
    <property type="protein sequence ID" value="EMH75344.1"/>
    <property type="molecule type" value="Genomic_DNA"/>
</dbReference>
<keyword evidence="4" id="KW-0396">Initiation factor</keyword>